<dbReference type="CDD" id="cd03814">
    <property type="entry name" value="GT4-like"/>
    <property type="match status" value="1"/>
</dbReference>
<gene>
    <name evidence="2" type="ORF">DCCM_3329</name>
</gene>
<keyword evidence="3" id="KW-1185">Reference proteome</keyword>
<dbReference type="SUPFAM" id="SSF53756">
    <property type="entry name" value="UDP-Glycosyltransferase/glycogen phosphorylase"/>
    <property type="match status" value="1"/>
</dbReference>
<name>A0A2L2XCZ5_9FIRM</name>
<sequence>MRVAIFTDTFIPQVNGVARTVGRLAEALACRDIPCLVLSPDTGLQGKYPFEFNFSPGFDLPVYHECKLALPSYPGICKLMEQFRPDVVHLVTEFSMGLCGLKYSSSYRIPTVASYHTNFPEYLSYYRLAFLTNWVWKYMRWFHNQCLINYCPSEATLKQLEKKGIRSLDIWGRGIDTALFNPGKRDFLFGDRVGAAGKTLLLYVGRVAPEKDLDILMESLRILNAANRDVHLVITGDGPQADVLRREAPPNVTFTGYLHGEELAAVYASCDIFVFPSTTETYGNVVLEAMASGLPVVGAYSGGVKENLVNRFNGLTCRPRNPGDMAAAVLELIENKGLRSLLASQARSYTLTKSWESVFNKLIEGYCRAIAGGNKLISA</sequence>
<protein>
    <submittedName>
        <fullName evidence="2">Glycosyl transferase</fullName>
    </submittedName>
</protein>
<organism evidence="2 3">
    <name type="scientific">Desulfocucumis palustris</name>
    <dbReference type="NCBI Taxonomy" id="1898651"/>
    <lineage>
        <taxon>Bacteria</taxon>
        <taxon>Bacillati</taxon>
        <taxon>Bacillota</taxon>
        <taxon>Clostridia</taxon>
        <taxon>Eubacteriales</taxon>
        <taxon>Desulfocucumaceae</taxon>
        <taxon>Desulfocucumis</taxon>
    </lineage>
</organism>
<dbReference type="AlphaFoldDB" id="A0A2L2XCZ5"/>
<evidence type="ECO:0000259" key="1">
    <source>
        <dbReference type="Pfam" id="PF13439"/>
    </source>
</evidence>
<dbReference type="InterPro" id="IPR050194">
    <property type="entry name" value="Glycosyltransferase_grp1"/>
</dbReference>
<dbReference type="EMBL" id="BFAV01000130">
    <property type="protein sequence ID" value="GBF34217.1"/>
    <property type="molecule type" value="Genomic_DNA"/>
</dbReference>
<dbReference type="PANTHER" id="PTHR45947">
    <property type="entry name" value="SULFOQUINOVOSYL TRANSFERASE SQD2"/>
    <property type="match status" value="1"/>
</dbReference>
<dbReference type="OrthoDB" id="9802525at2"/>
<feature type="domain" description="Glycosyltransferase subfamily 4-like N-terminal" evidence="1">
    <location>
        <begin position="14"/>
        <end position="178"/>
    </location>
</feature>
<dbReference type="Proteomes" id="UP000239549">
    <property type="component" value="Unassembled WGS sequence"/>
</dbReference>
<reference evidence="3" key="1">
    <citation type="submission" date="2018-02" db="EMBL/GenBank/DDBJ databases">
        <title>Genome sequence of Desulfocucumis palustris strain NAW-5.</title>
        <authorList>
            <person name="Watanabe M."/>
            <person name="Kojima H."/>
            <person name="Fukui M."/>
        </authorList>
    </citation>
    <scope>NUCLEOTIDE SEQUENCE [LARGE SCALE GENOMIC DNA]</scope>
    <source>
        <strain evidence="3">NAW-5</strain>
    </source>
</reference>
<dbReference type="Pfam" id="PF13439">
    <property type="entry name" value="Glyco_transf_4"/>
    <property type="match status" value="1"/>
</dbReference>
<dbReference type="GO" id="GO:0016758">
    <property type="term" value="F:hexosyltransferase activity"/>
    <property type="evidence" value="ECO:0007669"/>
    <property type="project" value="TreeGrafter"/>
</dbReference>
<dbReference type="InterPro" id="IPR028098">
    <property type="entry name" value="Glyco_trans_4-like_N"/>
</dbReference>
<dbReference type="PANTHER" id="PTHR45947:SF3">
    <property type="entry name" value="SULFOQUINOVOSYL TRANSFERASE SQD2"/>
    <property type="match status" value="1"/>
</dbReference>
<comment type="caution">
    <text evidence="2">The sequence shown here is derived from an EMBL/GenBank/DDBJ whole genome shotgun (WGS) entry which is preliminary data.</text>
</comment>
<keyword evidence="2" id="KW-0808">Transferase</keyword>
<dbReference type="RefSeq" id="WP_104372506.1">
    <property type="nucleotide sequence ID" value="NZ_BFAV01000130.1"/>
</dbReference>
<accession>A0A2L2XCZ5</accession>
<evidence type="ECO:0000313" key="2">
    <source>
        <dbReference type="EMBL" id="GBF34217.1"/>
    </source>
</evidence>
<proteinExistence type="predicted"/>
<dbReference type="Pfam" id="PF13692">
    <property type="entry name" value="Glyco_trans_1_4"/>
    <property type="match status" value="1"/>
</dbReference>
<dbReference type="Gene3D" id="3.40.50.2000">
    <property type="entry name" value="Glycogen Phosphorylase B"/>
    <property type="match status" value="2"/>
</dbReference>
<evidence type="ECO:0000313" key="3">
    <source>
        <dbReference type="Proteomes" id="UP000239549"/>
    </source>
</evidence>